<dbReference type="AlphaFoldDB" id="A0A2D3VA05"/>
<gene>
    <name evidence="1" type="ORF">RCC_08159</name>
</gene>
<name>A0A2D3VA05_9PEZI</name>
<dbReference type="OrthoDB" id="3650650at2759"/>
<dbReference type="RefSeq" id="XP_023629179.1">
    <property type="nucleotide sequence ID" value="XM_023773411.1"/>
</dbReference>
<dbReference type="Proteomes" id="UP000225277">
    <property type="component" value="Unassembled WGS sequence"/>
</dbReference>
<organism evidence="1 2">
    <name type="scientific">Ramularia collo-cygni</name>
    <dbReference type="NCBI Taxonomy" id="112498"/>
    <lineage>
        <taxon>Eukaryota</taxon>
        <taxon>Fungi</taxon>
        <taxon>Dikarya</taxon>
        <taxon>Ascomycota</taxon>
        <taxon>Pezizomycotina</taxon>
        <taxon>Dothideomycetes</taxon>
        <taxon>Dothideomycetidae</taxon>
        <taxon>Mycosphaerellales</taxon>
        <taxon>Mycosphaerellaceae</taxon>
        <taxon>Ramularia</taxon>
    </lineage>
</organism>
<keyword evidence="2" id="KW-1185">Reference proteome</keyword>
<protein>
    <submittedName>
        <fullName evidence="1">Uncharacterized protein</fullName>
    </submittedName>
</protein>
<proteinExistence type="predicted"/>
<accession>A0A2D3VA05</accession>
<sequence>MSSPSNHPETPPSLHHALQSLPQELRDIIYTQTFTAPSDTQKLTPTNKPTNLHLLHISSASRALYAESYYRTTWRLHQKFNLIAWLNLLPVEHRRLLREIIVESDAFDEETAAKEREEREMKRNGKQSEAAAAAKRRMLWVAEKRWEHEKDRLGWEHVMTDLDVKWPILRDVEMVDGENSRGLRVLMEKVVLGRVTMDVEDGKD</sequence>
<evidence type="ECO:0000313" key="1">
    <source>
        <dbReference type="EMBL" id="CZT22290.1"/>
    </source>
</evidence>
<reference evidence="1 2" key="1">
    <citation type="submission" date="2016-03" db="EMBL/GenBank/DDBJ databases">
        <authorList>
            <person name="Ploux O."/>
        </authorList>
    </citation>
    <scope>NUCLEOTIDE SEQUENCE [LARGE SCALE GENOMIC DNA]</scope>
    <source>
        <strain evidence="1 2">URUG2</strain>
    </source>
</reference>
<dbReference type="EMBL" id="FJUY01000013">
    <property type="protein sequence ID" value="CZT22290.1"/>
    <property type="molecule type" value="Genomic_DNA"/>
</dbReference>
<evidence type="ECO:0000313" key="2">
    <source>
        <dbReference type="Proteomes" id="UP000225277"/>
    </source>
</evidence>
<dbReference type="GeneID" id="35603259"/>